<sequence>MQNETEWGMSRRSLLLGAAMAGAAQAFGTTMRAESTRNITPTPPAGPLKVSIFSKHLQFMPIGEAAIAAKDMGFDAIDMTVRAEGHVLPENVTTDLPKAVAAVRKAGLEVSMVSTEITPATMPMAKKILEAAAGEGIHHYRWGGLKYETNKPIVAQLDAMRPGVRALADLSQKTGVAAMYHTHSGPEAIGATIWDLWEMFRGIDPKWFGFNYDIGHATVEGGYGGWICTSKLSADWMRGIALKDFLWARNEKGSTHADPYDKSLGAAGAFVPHWCPINEGMVHFDQFLGIVKAQNFNGPLQLHFEYPLGGAENGKTTLTLPREQVLATMKKDLQAVRAHLAKQGLA</sequence>
<keyword evidence="2" id="KW-0413">Isomerase</keyword>
<evidence type="ECO:0000313" key="3">
    <source>
        <dbReference type="Proteomes" id="UP000182427"/>
    </source>
</evidence>
<keyword evidence="3" id="KW-1185">Reference proteome</keyword>
<feature type="domain" description="Xylose isomerase-like TIM barrel" evidence="1">
    <location>
        <begin position="68"/>
        <end position="307"/>
    </location>
</feature>
<dbReference type="Gene3D" id="3.20.20.150">
    <property type="entry name" value="Divalent-metal-dependent TIM barrel enzymes"/>
    <property type="match status" value="1"/>
</dbReference>
<gene>
    <name evidence="2" type="ORF">SAMN05444167_3510</name>
</gene>
<dbReference type="AlphaFoldDB" id="A0A1G7PJ74"/>
<dbReference type="PANTHER" id="PTHR12110:SF41">
    <property type="entry name" value="INOSOSE DEHYDRATASE"/>
    <property type="match status" value="1"/>
</dbReference>
<dbReference type="OrthoDB" id="104997at2"/>
<dbReference type="Proteomes" id="UP000182427">
    <property type="component" value="Chromosome I"/>
</dbReference>
<evidence type="ECO:0000313" key="2">
    <source>
        <dbReference type="EMBL" id="SDF85719.1"/>
    </source>
</evidence>
<dbReference type="PROSITE" id="PS51318">
    <property type="entry name" value="TAT"/>
    <property type="match status" value="1"/>
</dbReference>
<dbReference type="RefSeq" id="WP_083346289.1">
    <property type="nucleotide sequence ID" value="NZ_LT629690.1"/>
</dbReference>
<protein>
    <submittedName>
        <fullName evidence="2">Sugar phosphate isomerase/epimerase</fullName>
    </submittedName>
</protein>
<name>A0A1G7PJ74_9BACT</name>
<dbReference type="InterPro" id="IPR006311">
    <property type="entry name" value="TAT_signal"/>
</dbReference>
<dbReference type="Pfam" id="PF01261">
    <property type="entry name" value="AP_endonuc_2"/>
    <property type="match status" value="1"/>
</dbReference>
<dbReference type="PANTHER" id="PTHR12110">
    <property type="entry name" value="HYDROXYPYRUVATE ISOMERASE"/>
    <property type="match status" value="1"/>
</dbReference>
<dbReference type="InterPro" id="IPR036237">
    <property type="entry name" value="Xyl_isomerase-like_sf"/>
</dbReference>
<accession>A0A1G7PJ74</accession>
<evidence type="ECO:0000259" key="1">
    <source>
        <dbReference type="Pfam" id="PF01261"/>
    </source>
</evidence>
<organism evidence="2 3">
    <name type="scientific">Terriglobus roseus</name>
    <dbReference type="NCBI Taxonomy" id="392734"/>
    <lineage>
        <taxon>Bacteria</taxon>
        <taxon>Pseudomonadati</taxon>
        <taxon>Acidobacteriota</taxon>
        <taxon>Terriglobia</taxon>
        <taxon>Terriglobales</taxon>
        <taxon>Acidobacteriaceae</taxon>
        <taxon>Terriglobus</taxon>
    </lineage>
</organism>
<reference evidence="2 3" key="1">
    <citation type="submission" date="2016-10" db="EMBL/GenBank/DDBJ databases">
        <authorList>
            <person name="de Groot N.N."/>
        </authorList>
    </citation>
    <scope>NUCLEOTIDE SEQUENCE [LARGE SCALE GENOMIC DNA]</scope>
    <source>
        <strain evidence="2 3">GAS232</strain>
    </source>
</reference>
<dbReference type="InterPro" id="IPR050312">
    <property type="entry name" value="IolE/XylAMocC-like"/>
</dbReference>
<dbReference type="EMBL" id="LT629690">
    <property type="protein sequence ID" value="SDF85719.1"/>
    <property type="molecule type" value="Genomic_DNA"/>
</dbReference>
<dbReference type="SUPFAM" id="SSF51658">
    <property type="entry name" value="Xylose isomerase-like"/>
    <property type="match status" value="1"/>
</dbReference>
<dbReference type="InterPro" id="IPR013022">
    <property type="entry name" value="Xyl_isomerase-like_TIM-brl"/>
</dbReference>
<dbReference type="GO" id="GO:0016853">
    <property type="term" value="F:isomerase activity"/>
    <property type="evidence" value="ECO:0007669"/>
    <property type="project" value="UniProtKB-KW"/>
</dbReference>
<proteinExistence type="predicted"/>